<sequence length="99" mass="10820">MLLWGWLDLPNEMRHTGKEETLQDMVLEGSSSAKQGFESGFRSQPAEVVRKANDRTAEDVAGDGDSAEDEGHLGAPEGLGDVQRSLRWPVPLVIENMGL</sequence>
<dbReference type="EMBL" id="CP000556">
    <property type="protein sequence ID" value="ABM96870.1"/>
    <property type="molecule type" value="Genomic_DNA"/>
</dbReference>
<keyword evidence="3" id="KW-1185">Reference proteome</keyword>
<dbReference type="AlphaFoldDB" id="A2SMT1"/>
<dbReference type="HOGENOM" id="CLU_2317077_0_0_4"/>
<evidence type="ECO:0000313" key="3">
    <source>
        <dbReference type="Proteomes" id="UP000000366"/>
    </source>
</evidence>
<evidence type="ECO:0000313" key="2">
    <source>
        <dbReference type="EMBL" id="ABM96870.1"/>
    </source>
</evidence>
<evidence type="ECO:0000256" key="1">
    <source>
        <dbReference type="SAM" id="MobiDB-lite"/>
    </source>
</evidence>
<reference evidence="2 3" key="1">
    <citation type="journal article" date="2007" name="J. Bacteriol.">
        <title>Whole-genome analysis of the methyl tert-butyl ether-degrading beta-proteobacterium Methylibium petroleiphilum PM1.</title>
        <authorList>
            <person name="Kane S.R."/>
            <person name="Chakicherla A.Y."/>
            <person name="Chain P.S.G."/>
            <person name="Schmidt R."/>
            <person name="Shin M.W."/>
            <person name="Legler T.C."/>
            <person name="Scow K.M."/>
            <person name="Larimer F.W."/>
            <person name="Lucas S.M."/>
            <person name="Richardson P.M."/>
            <person name="Hristova K.R."/>
        </authorList>
    </citation>
    <scope>NUCLEOTIDE SEQUENCE [LARGE SCALE GENOMIC DNA]</scope>
    <source>
        <strain evidence="3">ATCC BAA-1232 / LMG 22953 / PM1</strain>
        <plasmid evidence="2 3">RPME01</plasmid>
    </source>
</reference>
<keyword evidence="2" id="KW-0614">Plasmid</keyword>
<feature type="region of interest" description="Disordered" evidence="1">
    <location>
        <begin position="33"/>
        <end position="81"/>
    </location>
</feature>
<geneLocation type="plasmid" evidence="2 3">
    <name>RPME01</name>
</geneLocation>
<accession>A2SMT1</accession>
<organism evidence="2 3">
    <name type="scientific">Methylibium petroleiphilum (strain ATCC BAA-1232 / LMG 22953 / PM1)</name>
    <dbReference type="NCBI Taxonomy" id="420662"/>
    <lineage>
        <taxon>Bacteria</taxon>
        <taxon>Pseudomonadati</taxon>
        <taxon>Pseudomonadota</taxon>
        <taxon>Betaproteobacteria</taxon>
        <taxon>Burkholderiales</taxon>
        <taxon>Sphaerotilaceae</taxon>
        <taxon>Methylibium</taxon>
    </lineage>
</organism>
<name>A2SMT1_METPP</name>
<proteinExistence type="predicted"/>
<dbReference type="KEGG" id="mpt:Mpe_B0091"/>
<feature type="compositionally biased region" description="Basic and acidic residues" evidence="1">
    <location>
        <begin position="48"/>
        <end position="58"/>
    </location>
</feature>
<gene>
    <name evidence="2" type="ordered locus">Mpe_B0091</name>
</gene>
<protein>
    <submittedName>
        <fullName evidence="2">Uncharacterized protein</fullName>
    </submittedName>
</protein>
<dbReference type="Proteomes" id="UP000000366">
    <property type="component" value="Plasmid RPME01"/>
</dbReference>